<dbReference type="CDD" id="cd00156">
    <property type="entry name" value="REC"/>
    <property type="match status" value="1"/>
</dbReference>
<dbReference type="Proteomes" id="UP000253426">
    <property type="component" value="Unassembled WGS sequence"/>
</dbReference>
<dbReference type="GO" id="GO:0005737">
    <property type="term" value="C:cytoplasm"/>
    <property type="evidence" value="ECO:0007669"/>
    <property type="project" value="UniProtKB-SubCell"/>
</dbReference>
<feature type="modified residue" description="4-aspartylphosphate" evidence="19">
    <location>
        <position position="755"/>
    </location>
</feature>
<dbReference type="InterPro" id="IPR013655">
    <property type="entry name" value="PAS_fold_3"/>
</dbReference>
<dbReference type="OrthoDB" id="9790669at2"/>
<keyword evidence="10" id="KW-0547">Nucleotide-binding</keyword>
<dbReference type="InterPro" id="IPR000700">
    <property type="entry name" value="PAS-assoc_C"/>
</dbReference>
<dbReference type="Pfam" id="PF00512">
    <property type="entry name" value="HisKA"/>
    <property type="match status" value="1"/>
</dbReference>
<dbReference type="EMBL" id="QNRR01000001">
    <property type="protein sequence ID" value="RBP47767.1"/>
    <property type="molecule type" value="Genomic_DNA"/>
</dbReference>
<name>A0A366HUJ7_9BACT</name>
<evidence type="ECO:0000256" key="10">
    <source>
        <dbReference type="ARBA" id="ARBA00022741"/>
    </source>
</evidence>
<evidence type="ECO:0000256" key="11">
    <source>
        <dbReference type="ARBA" id="ARBA00022777"/>
    </source>
</evidence>
<dbReference type="SUPFAM" id="SSF55785">
    <property type="entry name" value="PYP-like sensor domain (PAS domain)"/>
    <property type="match status" value="2"/>
</dbReference>
<feature type="modified residue" description="4-aspartylphosphate" evidence="19">
    <location>
        <position position="613"/>
    </location>
</feature>
<keyword evidence="26" id="KW-1185">Reference proteome</keyword>
<keyword evidence="6" id="KW-0963">Cytoplasm</keyword>
<feature type="domain" description="Response regulatory" evidence="21">
    <location>
        <begin position="561"/>
        <end position="680"/>
    </location>
</feature>
<dbReference type="GO" id="GO:0005886">
    <property type="term" value="C:plasma membrane"/>
    <property type="evidence" value="ECO:0007669"/>
    <property type="project" value="UniProtKB-SubCell"/>
</dbReference>
<dbReference type="InterPro" id="IPR011006">
    <property type="entry name" value="CheY-like_superfamily"/>
</dbReference>
<dbReference type="Pfam" id="PF02518">
    <property type="entry name" value="HATPase_c"/>
    <property type="match status" value="1"/>
</dbReference>
<evidence type="ECO:0000256" key="17">
    <source>
        <dbReference type="ARBA" id="ARBA00068150"/>
    </source>
</evidence>
<comment type="catalytic activity">
    <reaction evidence="1">
        <text>ATP + protein L-histidine = ADP + protein N-phospho-L-histidine.</text>
        <dbReference type="EC" id="2.7.13.3"/>
    </reaction>
</comment>
<organism evidence="25 26">
    <name type="scientific">Roseimicrobium gellanilyticum</name>
    <dbReference type="NCBI Taxonomy" id="748857"/>
    <lineage>
        <taxon>Bacteria</taxon>
        <taxon>Pseudomonadati</taxon>
        <taxon>Verrucomicrobiota</taxon>
        <taxon>Verrucomicrobiia</taxon>
        <taxon>Verrucomicrobiales</taxon>
        <taxon>Verrucomicrobiaceae</taxon>
        <taxon>Roseimicrobium</taxon>
    </lineage>
</organism>
<dbReference type="InterPro" id="IPR000014">
    <property type="entry name" value="PAS"/>
</dbReference>
<dbReference type="GO" id="GO:0005524">
    <property type="term" value="F:ATP binding"/>
    <property type="evidence" value="ECO:0007669"/>
    <property type="project" value="UniProtKB-KW"/>
</dbReference>
<dbReference type="PROSITE" id="PS50110">
    <property type="entry name" value="RESPONSE_REGULATORY"/>
    <property type="match status" value="2"/>
</dbReference>
<dbReference type="GO" id="GO:0032991">
    <property type="term" value="C:protein-containing complex"/>
    <property type="evidence" value="ECO:0007669"/>
    <property type="project" value="UniProtKB-ARBA"/>
</dbReference>
<feature type="domain" description="PAS" evidence="22">
    <location>
        <begin position="168"/>
        <end position="240"/>
    </location>
</feature>
<dbReference type="AlphaFoldDB" id="A0A366HUJ7"/>
<evidence type="ECO:0000256" key="8">
    <source>
        <dbReference type="ARBA" id="ARBA00022679"/>
    </source>
</evidence>
<keyword evidence="12" id="KW-0067">ATP-binding</keyword>
<protein>
    <recommendedName>
        <fullName evidence="17">Sensory/regulatory protein RpfC</fullName>
        <ecNumber evidence="4">2.7.13.3</ecNumber>
    </recommendedName>
</protein>
<dbReference type="EC" id="2.7.13.3" evidence="4"/>
<dbReference type="Gene3D" id="3.40.50.2300">
    <property type="match status" value="2"/>
</dbReference>
<dbReference type="InterPro" id="IPR036097">
    <property type="entry name" value="HisK_dim/P_sf"/>
</dbReference>
<dbReference type="InterPro" id="IPR003661">
    <property type="entry name" value="HisK_dim/P_dom"/>
</dbReference>
<evidence type="ECO:0000256" key="15">
    <source>
        <dbReference type="ARBA" id="ARBA00023136"/>
    </source>
</evidence>
<dbReference type="SUPFAM" id="SSF47384">
    <property type="entry name" value="Homodimeric domain of signal transducing histidine kinase"/>
    <property type="match status" value="1"/>
</dbReference>
<dbReference type="InterPro" id="IPR001610">
    <property type="entry name" value="PAC"/>
</dbReference>
<reference evidence="25 26" key="1">
    <citation type="submission" date="2018-06" db="EMBL/GenBank/DDBJ databases">
        <title>Genomic Encyclopedia of Type Strains, Phase IV (KMG-IV): sequencing the most valuable type-strain genomes for metagenomic binning, comparative biology and taxonomic classification.</title>
        <authorList>
            <person name="Goeker M."/>
        </authorList>
    </citation>
    <scope>NUCLEOTIDE SEQUENCE [LARGE SCALE GENOMIC DNA]</scope>
    <source>
        <strain evidence="25 26">DSM 25532</strain>
    </source>
</reference>
<evidence type="ECO:0000256" key="4">
    <source>
        <dbReference type="ARBA" id="ARBA00012438"/>
    </source>
</evidence>
<dbReference type="SUPFAM" id="SSF52172">
    <property type="entry name" value="CheY-like"/>
    <property type="match status" value="2"/>
</dbReference>
<feature type="domain" description="PAC" evidence="23">
    <location>
        <begin position="115"/>
        <end position="167"/>
    </location>
</feature>
<dbReference type="Pfam" id="PF00072">
    <property type="entry name" value="Response_reg"/>
    <property type="match status" value="2"/>
</dbReference>
<dbReference type="InterPro" id="IPR004358">
    <property type="entry name" value="Sig_transdc_His_kin-like_C"/>
</dbReference>
<evidence type="ECO:0000256" key="3">
    <source>
        <dbReference type="ARBA" id="ARBA00004651"/>
    </source>
</evidence>
<keyword evidence="14" id="KW-0902">Two-component regulatory system</keyword>
<comment type="subcellular location">
    <subcellularLocation>
        <location evidence="3">Cell membrane</location>
        <topology evidence="3">Multi-pass membrane protein</topology>
    </subcellularLocation>
    <subcellularLocation>
        <location evidence="2">Cytoplasm</location>
    </subcellularLocation>
</comment>
<evidence type="ECO:0000313" key="26">
    <source>
        <dbReference type="Proteomes" id="UP000253426"/>
    </source>
</evidence>
<dbReference type="PROSITE" id="PS50894">
    <property type="entry name" value="HPT"/>
    <property type="match status" value="1"/>
</dbReference>
<comment type="subunit">
    <text evidence="16">At low DSF concentrations, interacts with RpfF.</text>
</comment>
<evidence type="ECO:0000256" key="16">
    <source>
        <dbReference type="ARBA" id="ARBA00064003"/>
    </source>
</evidence>
<evidence type="ECO:0000259" key="20">
    <source>
        <dbReference type="PROSITE" id="PS50109"/>
    </source>
</evidence>
<dbReference type="Pfam" id="PF08447">
    <property type="entry name" value="PAS_3"/>
    <property type="match status" value="2"/>
</dbReference>
<evidence type="ECO:0000256" key="19">
    <source>
        <dbReference type="PROSITE-ProRule" id="PRU00169"/>
    </source>
</evidence>
<evidence type="ECO:0000256" key="7">
    <source>
        <dbReference type="ARBA" id="ARBA00022553"/>
    </source>
</evidence>
<evidence type="ECO:0000256" key="2">
    <source>
        <dbReference type="ARBA" id="ARBA00004496"/>
    </source>
</evidence>
<dbReference type="SMART" id="SM00388">
    <property type="entry name" value="HisKA"/>
    <property type="match status" value="1"/>
</dbReference>
<dbReference type="PROSITE" id="PS50109">
    <property type="entry name" value="HIS_KIN"/>
    <property type="match status" value="1"/>
</dbReference>
<evidence type="ECO:0000256" key="12">
    <source>
        <dbReference type="ARBA" id="ARBA00022840"/>
    </source>
</evidence>
<dbReference type="Gene3D" id="3.30.450.20">
    <property type="entry name" value="PAS domain"/>
    <property type="match status" value="2"/>
</dbReference>
<dbReference type="InterPro" id="IPR035965">
    <property type="entry name" value="PAS-like_dom_sf"/>
</dbReference>
<keyword evidence="8" id="KW-0808">Transferase</keyword>
<dbReference type="SMART" id="SM00086">
    <property type="entry name" value="PAC"/>
    <property type="match status" value="2"/>
</dbReference>
<evidence type="ECO:0000256" key="9">
    <source>
        <dbReference type="ARBA" id="ARBA00022692"/>
    </source>
</evidence>
<dbReference type="PRINTS" id="PR00344">
    <property type="entry name" value="BCTRLSENSOR"/>
</dbReference>
<dbReference type="SMART" id="SM00091">
    <property type="entry name" value="PAS"/>
    <property type="match status" value="2"/>
</dbReference>
<dbReference type="CDD" id="cd00130">
    <property type="entry name" value="PAS"/>
    <property type="match status" value="2"/>
</dbReference>
<keyword evidence="5" id="KW-1003">Cell membrane</keyword>
<evidence type="ECO:0000256" key="18">
    <source>
        <dbReference type="PROSITE-ProRule" id="PRU00110"/>
    </source>
</evidence>
<dbReference type="CDD" id="cd16922">
    <property type="entry name" value="HATPase_EvgS-ArcB-TorS-like"/>
    <property type="match status" value="1"/>
</dbReference>
<dbReference type="SUPFAM" id="SSF55874">
    <property type="entry name" value="ATPase domain of HSP90 chaperone/DNA topoisomerase II/histidine kinase"/>
    <property type="match status" value="1"/>
</dbReference>
<dbReference type="InterPro" id="IPR036641">
    <property type="entry name" value="HPT_dom_sf"/>
</dbReference>
<feature type="domain" description="HPt" evidence="24">
    <location>
        <begin position="862"/>
        <end position="955"/>
    </location>
</feature>
<keyword evidence="15" id="KW-0472">Membrane</keyword>
<feature type="domain" description="Response regulatory" evidence="21">
    <location>
        <begin position="706"/>
        <end position="824"/>
    </location>
</feature>
<dbReference type="InterPro" id="IPR005467">
    <property type="entry name" value="His_kinase_dom"/>
</dbReference>
<dbReference type="Pfam" id="PF01627">
    <property type="entry name" value="Hpt"/>
    <property type="match status" value="1"/>
</dbReference>
<dbReference type="SMART" id="SM00387">
    <property type="entry name" value="HATPase_c"/>
    <property type="match status" value="1"/>
</dbReference>
<dbReference type="GO" id="GO:0000155">
    <property type="term" value="F:phosphorelay sensor kinase activity"/>
    <property type="evidence" value="ECO:0007669"/>
    <property type="project" value="InterPro"/>
</dbReference>
<dbReference type="FunFam" id="3.30.565.10:FF:000010">
    <property type="entry name" value="Sensor histidine kinase RcsC"/>
    <property type="match status" value="1"/>
</dbReference>
<dbReference type="Gene3D" id="1.10.287.130">
    <property type="match status" value="1"/>
</dbReference>
<dbReference type="CDD" id="cd17546">
    <property type="entry name" value="REC_hyHK_CKI1_RcsC-like"/>
    <property type="match status" value="1"/>
</dbReference>
<keyword evidence="13" id="KW-1133">Transmembrane helix</keyword>
<dbReference type="PROSITE" id="PS50112">
    <property type="entry name" value="PAS"/>
    <property type="match status" value="2"/>
</dbReference>
<feature type="domain" description="PAC" evidence="23">
    <location>
        <begin position="244"/>
        <end position="296"/>
    </location>
</feature>
<evidence type="ECO:0000256" key="14">
    <source>
        <dbReference type="ARBA" id="ARBA00023012"/>
    </source>
</evidence>
<proteinExistence type="predicted"/>
<keyword evidence="7 19" id="KW-0597">Phosphoprotein</keyword>
<feature type="modified residue" description="Phosphohistidine" evidence="18">
    <location>
        <position position="901"/>
    </location>
</feature>
<evidence type="ECO:0000259" key="23">
    <source>
        <dbReference type="PROSITE" id="PS50113"/>
    </source>
</evidence>
<keyword evidence="11" id="KW-0418">Kinase</keyword>
<gene>
    <name evidence="25" type="ORF">DES53_101566</name>
</gene>
<evidence type="ECO:0000313" key="25">
    <source>
        <dbReference type="EMBL" id="RBP47767.1"/>
    </source>
</evidence>
<dbReference type="SMART" id="SM00448">
    <property type="entry name" value="REC"/>
    <property type="match status" value="2"/>
</dbReference>
<dbReference type="FunFam" id="1.10.287.130:FF:000002">
    <property type="entry name" value="Two-component osmosensing histidine kinase"/>
    <property type="match status" value="1"/>
</dbReference>
<evidence type="ECO:0000259" key="22">
    <source>
        <dbReference type="PROSITE" id="PS50112"/>
    </source>
</evidence>
<feature type="domain" description="Histidine kinase" evidence="20">
    <location>
        <begin position="321"/>
        <end position="542"/>
    </location>
</feature>
<keyword evidence="9" id="KW-0812">Transmembrane</keyword>
<dbReference type="InterPro" id="IPR036890">
    <property type="entry name" value="HATPase_C_sf"/>
</dbReference>
<evidence type="ECO:0000256" key="6">
    <source>
        <dbReference type="ARBA" id="ARBA00022490"/>
    </source>
</evidence>
<accession>A0A366HUJ7</accession>
<evidence type="ECO:0000259" key="21">
    <source>
        <dbReference type="PROSITE" id="PS50110"/>
    </source>
</evidence>
<evidence type="ECO:0000256" key="1">
    <source>
        <dbReference type="ARBA" id="ARBA00000085"/>
    </source>
</evidence>
<comment type="caution">
    <text evidence="25">The sequence shown here is derived from an EMBL/GenBank/DDBJ whole genome shotgun (WGS) entry which is preliminary data.</text>
</comment>
<dbReference type="Gene3D" id="1.20.120.160">
    <property type="entry name" value="HPT domain"/>
    <property type="match status" value="1"/>
</dbReference>
<dbReference type="CDD" id="cd00082">
    <property type="entry name" value="HisKA"/>
    <property type="match status" value="1"/>
</dbReference>
<dbReference type="NCBIfam" id="TIGR00229">
    <property type="entry name" value="sensory_box"/>
    <property type="match status" value="2"/>
</dbReference>
<dbReference type="InterPro" id="IPR003594">
    <property type="entry name" value="HATPase_dom"/>
</dbReference>
<dbReference type="Gene3D" id="3.30.565.10">
    <property type="entry name" value="Histidine kinase-like ATPase, C-terminal domain"/>
    <property type="match status" value="1"/>
</dbReference>
<evidence type="ECO:0000256" key="13">
    <source>
        <dbReference type="ARBA" id="ARBA00022989"/>
    </source>
</evidence>
<dbReference type="PROSITE" id="PS50113">
    <property type="entry name" value="PAC"/>
    <property type="match status" value="2"/>
</dbReference>
<dbReference type="SUPFAM" id="SSF47226">
    <property type="entry name" value="Histidine-containing phosphotransfer domain, HPT domain"/>
    <property type="match status" value="1"/>
</dbReference>
<dbReference type="FunFam" id="3.30.450.20:FF:000099">
    <property type="entry name" value="Sensory box sensor histidine kinase"/>
    <property type="match status" value="1"/>
</dbReference>
<feature type="domain" description="PAS" evidence="22">
    <location>
        <begin position="40"/>
        <end position="112"/>
    </location>
</feature>
<dbReference type="InterPro" id="IPR001789">
    <property type="entry name" value="Sig_transdc_resp-reg_receiver"/>
</dbReference>
<dbReference type="PANTHER" id="PTHR45339">
    <property type="entry name" value="HYBRID SIGNAL TRANSDUCTION HISTIDINE KINASE J"/>
    <property type="match status" value="1"/>
</dbReference>
<dbReference type="InterPro" id="IPR008207">
    <property type="entry name" value="Sig_transdc_His_kin_Hpt_dom"/>
</dbReference>
<evidence type="ECO:0000256" key="5">
    <source>
        <dbReference type="ARBA" id="ARBA00022475"/>
    </source>
</evidence>
<dbReference type="PANTHER" id="PTHR45339:SF1">
    <property type="entry name" value="HYBRID SIGNAL TRANSDUCTION HISTIDINE KINASE J"/>
    <property type="match status" value="1"/>
</dbReference>
<evidence type="ECO:0000259" key="24">
    <source>
        <dbReference type="PROSITE" id="PS50894"/>
    </source>
</evidence>
<sequence>MASRAPKTGVSVETQLRERIRDLEAQVKMEQSARKAWLASEERFAMAVRGTNDGIWDWTVGTTDVYLSPRFKELLGYSNNELTNRFVEWETRLHPEDKACTLEALNAHLDRDQPYDVEYRLRCKDGNYRWFRARGRSIRNPDGTPLRMAGSITDITERKEAMRALAESEERFALAVRGANDGIWDWNILTDEVYFSPRWKAMVGYEDHELENLFPTFESLLHPDDHDRVMQSVVDYLEGRLEGYAIEFRFRHKDGSYRWMLARGIALRDATGRPYRMAGSHTDVTEQKQSLYALAEGEEQLRLAKQAAEMANRAKSEFLANMSHEIRTPMNGILGLTELLLNMHLSPEQRSYETLVRQSAESLLTILNDILDFSKIEAGKLELDEQEFRLRDAIGDTLQSLGVRAAEKNLELACHIEPGVPETLVGDIARLRQVLVNLVGNAVKFTHEGEVLVDVKMEALSEGHVMLHFSVKDTGIGIAEEQHHKIFEAFTQAESSTTRHYGGTGLGLTICRQLVEMMHGRIWVESTPGAGSIFHFTARMGLITAPLPCKRPEPQVLHGLHVLIVDDNATNRLILEEMLKGWQMIPTSVPSGVLALELLGAPQGRVFRLVLMDLMMPGMDGMEVSRRAQLLLGSDAPKILMLSSAGHIMELAHASHSPVGRVLTKPVKQSDLFDAIVELLGLCEEYELGDTCPFHPLPSKPLRPLSVLLVEDGRVNQLVATRMLEDRGHAVTVASNGREALDMFAQESFDAVVMDVHMPELNGFETTSAIREIERASGGHIPIIAMTANAMMGDRERCLAAGMDDYVSKPVRSGELYRAVESFTTIPLSARGGTPPCDMPDPLEPEPDSVFDAAAFRESINDEDLMRQLIEIYPEDSEDMLLAAETALRANDRAELHQAAHSLKGLLGNYSAPVALEAARTLSLLAREDRLQDAPPVLGDTIREVRRLGDALKAFAKTLPERDAPPTDQ</sequence>